<dbReference type="GO" id="GO:0008757">
    <property type="term" value="F:S-adenosylmethionine-dependent methyltransferase activity"/>
    <property type="evidence" value="ECO:0007669"/>
    <property type="project" value="InterPro"/>
</dbReference>
<dbReference type="PANTHER" id="PTHR44942:SF4">
    <property type="entry name" value="METHYLTRANSFERASE TYPE 11 DOMAIN-CONTAINING PROTEIN"/>
    <property type="match status" value="1"/>
</dbReference>
<name>A0A510V7I7_9CELL</name>
<dbReference type="InterPro" id="IPR013216">
    <property type="entry name" value="Methyltransf_11"/>
</dbReference>
<proteinExistence type="inferred from homology"/>
<dbReference type="Proteomes" id="UP000321118">
    <property type="component" value="Unassembled WGS sequence"/>
</dbReference>
<dbReference type="InterPro" id="IPR051052">
    <property type="entry name" value="Diverse_substrate_MTase"/>
</dbReference>
<sequence>MSTDDRADRAASFDRAAAVYQATRPSYPEDAVRWSVPREARDVLDLAAGTGKLTERLVALGWHVVAVEPSDGMRAELTAALPEVEAFPGTAEHLPLADASVDAVTIAQAWHWVDPPAASAEIARVLRPGGQVAPIWNVRDQEVDWVARWTEIVHRGDTLETSYRDPELGDRFTEPEHATFRWTQRLRTADLRTLAASRSHLILLPPDERDALLDDIDELVATHPDLRGSEWTEVPYRTECYRARLR</sequence>
<dbReference type="EMBL" id="BJUB01000011">
    <property type="protein sequence ID" value="GEK22823.1"/>
    <property type="molecule type" value="Genomic_DNA"/>
</dbReference>
<dbReference type="InterPro" id="IPR029063">
    <property type="entry name" value="SAM-dependent_MTases_sf"/>
</dbReference>
<dbReference type="OrthoDB" id="9797252at2"/>
<organism evidence="5 6">
    <name type="scientific">Cellulomonas xylanilytica</name>
    <dbReference type="NCBI Taxonomy" id="233583"/>
    <lineage>
        <taxon>Bacteria</taxon>
        <taxon>Bacillati</taxon>
        <taxon>Actinomycetota</taxon>
        <taxon>Actinomycetes</taxon>
        <taxon>Micrococcales</taxon>
        <taxon>Cellulomonadaceae</taxon>
        <taxon>Cellulomonas</taxon>
    </lineage>
</organism>
<comment type="similarity">
    <text evidence="1">Belongs to the methyltransferase superfamily.</text>
</comment>
<dbReference type="RefSeq" id="WP_146929490.1">
    <property type="nucleotide sequence ID" value="NZ_BJUB01000011.1"/>
</dbReference>
<dbReference type="SUPFAM" id="SSF53335">
    <property type="entry name" value="S-adenosyl-L-methionine-dependent methyltransferases"/>
    <property type="match status" value="1"/>
</dbReference>
<dbReference type="GO" id="GO:0032259">
    <property type="term" value="P:methylation"/>
    <property type="evidence" value="ECO:0007669"/>
    <property type="project" value="UniProtKB-KW"/>
</dbReference>
<keyword evidence="3 5" id="KW-0808">Transferase</keyword>
<evidence type="ECO:0000259" key="4">
    <source>
        <dbReference type="Pfam" id="PF08241"/>
    </source>
</evidence>
<evidence type="ECO:0000313" key="5">
    <source>
        <dbReference type="EMBL" id="GEK22823.1"/>
    </source>
</evidence>
<gene>
    <name evidence="5" type="ORF">CXY01_33430</name>
</gene>
<evidence type="ECO:0000256" key="1">
    <source>
        <dbReference type="ARBA" id="ARBA00008361"/>
    </source>
</evidence>
<evidence type="ECO:0000256" key="2">
    <source>
        <dbReference type="ARBA" id="ARBA00022603"/>
    </source>
</evidence>
<evidence type="ECO:0000313" key="6">
    <source>
        <dbReference type="Proteomes" id="UP000321118"/>
    </source>
</evidence>
<keyword evidence="6" id="KW-1185">Reference proteome</keyword>
<accession>A0A510V7I7</accession>
<keyword evidence="2 5" id="KW-0489">Methyltransferase</keyword>
<evidence type="ECO:0000256" key="3">
    <source>
        <dbReference type="ARBA" id="ARBA00022679"/>
    </source>
</evidence>
<dbReference type="Pfam" id="PF08241">
    <property type="entry name" value="Methyltransf_11"/>
    <property type="match status" value="1"/>
</dbReference>
<dbReference type="Gene3D" id="3.40.50.150">
    <property type="entry name" value="Vaccinia Virus protein VP39"/>
    <property type="match status" value="1"/>
</dbReference>
<comment type="caution">
    <text evidence="5">The sequence shown here is derived from an EMBL/GenBank/DDBJ whole genome shotgun (WGS) entry which is preliminary data.</text>
</comment>
<dbReference type="AlphaFoldDB" id="A0A510V7I7"/>
<reference evidence="5 6" key="1">
    <citation type="submission" date="2019-07" db="EMBL/GenBank/DDBJ databases">
        <title>Whole genome shotgun sequence of Cellulomonas xylanilytica NBRC 101102.</title>
        <authorList>
            <person name="Hosoyama A."/>
            <person name="Uohara A."/>
            <person name="Ohji S."/>
            <person name="Ichikawa N."/>
        </authorList>
    </citation>
    <scope>NUCLEOTIDE SEQUENCE [LARGE SCALE GENOMIC DNA]</scope>
    <source>
        <strain evidence="5 6">NBRC 101102</strain>
    </source>
</reference>
<dbReference type="PANTHER" id="PTHR44942">
    <property type="entry name" value="METHYLTRANSF_11 DOMAIN-CONTAINING PROTEIN"/>
    <property type="match status" value="1"/>
</dbReference>
<feature type="domain" description="Methyltransferase type 11" evidence="4">
    <location>
        <begin position="44"/>
        <end position="132"/>
    </location>
</feature>
<dbReference type="CDD" id="cd02440">
    <property type="entry name" value="AdoMet_MTases"/>
    <property type="match status" value="1"/>
</dbReference>
<protein>
    <submittedName>
        <fullName evidence="5">Putative methyltransferase</fullName>
    </submittedName>
</protein>